<feature type="region of interest" description="Disordered" evidence="1">
    <location>
        <begin position="66"/>
        <end position="87"/>
    </location>
</feature>
<evidence type="ECO:0000313" key="2">
    <source>
        <dbReference type="Proteomes" id="UP000492821"/>
    </source>
</evidence>
<reference evidence="2" key="1">
    <citation type="journal article" date="2013" name="Genetics">
        <title>The draft genome and transcriptome of Panagrellus redivivus are shaped by the harsh demands of a free-living lifestyle.</title>
        <authorList>
            <person name="Srinivasan J."/>
            <person name="Dillman A.R."/>
            <person name="Macchietto M.G."/>
            <person name="Heikkinen L."/>
            <person name="Lakso M."/>
            <person name="Fracchia K.M."/>
            <person name="Antoshechkin I."/>
            <person name="Mortazavi A."/>
            <person name="Wong G."/>
            <person name="Sternberg P.W."/>
        </authorList>
    </citation>
    <scope>NUCLEOTIDE SEQUENCE [LARGE SCALE GENOMIC DNA]</scope>
    <source>
        <strain evidence="2">MT8872</strain>
    </source>
</reference>
<evidence type="ECO:0000313" key="3">
    <source>
        <dbReference type="WBParaSite" id="Pan_g6766.t1"/>
    </source>
</evidence>
<dbReference type="WBParaSite" id="Pan_g6766.t1">
    <property type="protein sequence ID" value="Pan_g6766.t1"/>
    <property type="gene ID" value="Pan_g6766"/>
</dbReference>
<protein>
    <submittedName>
        <fullName evidence="3">Uncharacterized protein</fullName>
    </submittedName>
</protein>
<feature type="region of interest" description="Disordered" evidence="1">
    <location>
        <begin position="1"/>
        <end position="29"/>
    </location>
</feature>
<sequence length="87" mass="9871">MPTEGHSVRFRRNSHIETCPTTDLGEKLPLDSYKIDKQQTEKNSPSHGFKRSSGLDLVHKRFRIAQRTSEGTTMSKQKQLSSRLGSV</sequence>
<name>A0A7E5A0R2_PANRE</name>
<dbReference type="Proteomes" id="UP000492821">
    <property type="component" value="Unassembled WGS sequence"/>
</dbReference>
<keyword evidence="2" id="KW-1185">Reference proteome</keyword>
<organism evidence="2 3">
    <name type="scientific">Panagrellus redivivus</name>
    <name type="common">Microworm</name>
    <dbReference type="NCBI Taxonomy" id="6233"/>
    <lineage>
        <taxon>Eukaryota</taxon>
        <taxon>Metazoa</taxon>
        <taxon>Ecdysozoa</taxon>
        <taxon>Nematoda</taxon>
        <taxon>Chromadorea</taxon>
        <taxon>Rhabditida</taxon>
        <taxon>Tylenchina</taxon>
        <taxon>Panagrolaimomorpha</taxon>
        <taxon>Panagrolaimoidea</taxon>
        <taxon>Panagrolaimidae</taxon>
        <taxon>Panagrellus</taxon>
    </lineage>
</organism>
<proteinExistence type="predicted"/>
<evidence type="ECO:0000256" key="1">
    <source>
        <dbReference type="SAM" id="MobiDB-lite"/>
    </source>
</evidence>
<accession>A0A7E5A0R2</accession>
<dbReference type="AlphaFoldDB" id="A0A7E5A0R2"/>
<reference evidence="3" key="2">
    <citation type="submission" date="2020-10" db="UniProtKB">
        <authorList>
            <consortium name="WormBaseParasite"/>
        </authorList>
    </citation>
    <scope>IDENTIFICATION</scope>
</reference>